<dbReference type="EMBL" id="JANRHJ010000015">
    <property type="protein sequence ID" value="MCR8874881.1"/>
    <property type="molecule type" value="Genomic_DNA"/>
</dbReference>
<evidence type="ECO:0000313" key="2">
    <source>
        <dbReference type="EMBL" id="MCR8874881.1"/>
    </source>
</evidence>
<protein>
    <submittedName>
        <fullName evidence="2">P27 family phage terminase small subunit</fullName>
    </submittedName>
</protein>
<name>A0AAW5N1Y5_9BACT</name>
<feature type="region of interest" description="Disordered" evidence="1">
    <location>
        <begin position="111"/>
        <end position="133"/>
    </location>
</feature>
<proteinExistence type="predicted"/>
<keyword evidence="3" id="KW-1185">Reference proteome</keyword>
<dbReference type="InterPro" id="IPR006448">
    <property type="entry name" value="Phage_term_ssu_P27"/>
</dbReference>
<sequence>MGKIINTQAKKLYKDYSTEVQNYMWAVHSYLQKKFNGINDEWVMSLMMLADNLEMFIQCRKQIKDTGLMITNRFNVLEKNPLIKVQNDAQIQIVKLLNEFALTPKSAEKIKEVEEEDNSPLTQFLNENNKEVR</sequence>
<evidence type="ECO:0000313" key="3">
    <source>
        <dbReference type="Proteomes" id="UP001204579"/>
    </source>
</evidence>
<reference evidence="2 3" key="1">
    <citation type="submission" date="2022-08" db="EMBL/GenBank/DDBJ databases">
        <authorList>
            <person name="Zeman M."/>
            <person name="Kubasova T."/>
        </authorList>
    </citation>
    <scope>NUCLEOTIDE SEQUENCE [LARGE SCALE GENOMIC DNA]</scope>
    <source>
        <strain evidence="2 3">ET62</strain>
    </source>
</reference>
<dbReference type="Pfam" id="PF05119">
    <property type="entry name" value="Terminase_4"/>
    <property type="match status" value="1"/>
</dbReference>
<dbReference type="Proteomes" id="UP001204579">
    <property type="component" value="Unassembled WGS sequence"/>
</dbReference>
<comment type="caution">
    <text evidence="2">The sequence shown here is derived from an EMBL/GenBank/DDBJ whole genome shotgun (WGS) entry which is preliminary data.</text>
</comment>
<dbReference type="RefSeq" id="WP_258336124.1">
    <property type="nucleotide sequence ID" value="NZ_JANRHJ010000015.1"/>
</dbReference>
<evidence type="ECO:0000256" key="1">
    <source>
        <dbReference type="SAM" id="MobiDB-lite"/>
    </source>
</evidence>
<organism evidence="2 3">
    <name type="scientific">Phocaeicola barnesiae</name>
    <dbReference type="NCBI Taxonomy" id="376804"/>
    <lineage>
        <taxon>Bacteria</taxon>
        <taxon>Pseudomonadati</taxon>
        <taxon>Bacteroidota</taxon>
        <taxon>Bacteroidia</taxon>
        <taxon>Bacteroidales</taxon>
        <taxon>Bacteroidaceae</taxon>
        <taxon>Phocaeicola</taxon>
    </lineage>
</organism>
<gene>
    <name evidence="2" type="ORF">NW209_12825</name>
</gene>
<dbReference type="AlphaFoldDB" id="A0AAW5N1Y5"/>
<accession>A0AAW5N1Y5</accession>